<evidence type="ECO:0008006" key="3">
    <source>
        <dbReference type="Google" id="ProtNLM"/>
    </source>
</evidence>
<proteinExistence type="predicted"/>
<evidence type="ECO:0000313" key="1">
    <source>
        <dbReference type="EMBL" id="GAA0160981.1"/>
    </source>
</evidence>
<evidence type="ECO:0000313" key="2">
    <source>
        <dbReference type="Proteomes" id="UP001454036"/>
    </source>
</evidence>
<name>A0AAV3QCK4_LITER</name>
<gene>
    <name evidence="1" type="ORF">LIER_17407</name>
</gene>
<keyword evidence="2" id="KW-1185">Reference proteome</keyword>
<dbReference type="EMBL" id="BAABME010004048">
    <property type="protein sequence ID" value="GAA0160981.1"/>
    <property type="molecule type" value="Genomic_DNA"/>
</dbReference>
<organism evidence="1 2">
    <name type="scientific">Lithospermum erythrorhizon</name>
    <name type="common">Purple gromwell</name>
    <name type="synonym">Lithospermum officinale var. erythrorhizon</name>
    <dbReference type="NCBI Taxonomy" id="34254"/>
    <lineage>
        <taxon>Eukaryota</taxon>
        <taxon>Viridiplantae</taxon>
        <taxon>Streptophyta</taxon>
        <taxon>Embryophyta</taxon>
        <taxon>Tracheophyta</taxon>
        <taxon>Spermatophyta</taxon>
        <taxon>Magnoliopsida</taxon>
        <taxon>eudicotyledons</taxon>
        <taxon>Gunneridae</taxon>
        <taxon>Pentapetalae</taxon>
        <taxon>asterids</taxon>
        <taxon>lamiids</taxon>
        <taxon>Boraginales</taxon>
        <taxon>Boraginaceae</taxon>
        <taxon>Boraginoideae</taxon>
        <taxon>Lithospermeae</taxon>
        <taxon>Lithospermum</taxon>
    </lineage>
</organism>
<dbReference type="Proteomes" id="UP001454036">
    <property type="component" value="Unassembled WGS sequence"/>
</dbReference>
<accession>A0AAV3QCK4</accession>
<dbReference type="AlphaFoldDB" id="A0AAV3QCK4"/>
<reference evidence="1 2" key="1">
    <citation type="submission" date="2024-01" db="EMBL/GenBank/DDBJ databases">
        <title>The complete chloroplast genome sequence of Lithospermum erythrorhizon: insights into the phylogenetic relationship among Boraginaceae species and the maternal lineages of purple gromwells.</title>
        <authorList>
            <person name="Okada T."/>
            <person name="Watanabe K."/>
        </authorList>
    </citation>
    <scope>NUCLEOTIDE SEQUENCE [LARGE SCALE GENOMIC DNA]</scope>
</reference>
<comment type="caution">
    <text evidence="1">The sequence shown here is derived from an EMBL/GenBank/DDBJ whole genome shotgun (WGS) entry which is preliminary data.</text>
</comment>
<sequence>MVTFSIEEEHPNLRLRIHDHKEEEDTILAAYPPLHRSRSTNTLLLPHGKVSISLWDLYKLGDLPIAGHLMDEVVPSAEPLSSSLGKKERIPQSCRFLLHAYHSLVTSSSDRIVSPVEWISFWSALPRGYTRPSTVENDRAGSLSLPCCPCGSIAAHGSCTAESLRVFKHLGIPYSLVDEVYCAAFLSCWFCTFFLALDVTGSIRPSVFKMATCMATYLFVDETIPS</sequence>
<protein>
    <recommendedName>
        <fullName evidence="3">Aminotransferase-like plant mobile domain-containing protein</fullName>
    </recommendedName>
</protein>